<dbReference type="Ensembl" id="ENSSPUT00000000149.1">
    <property type="protein sequence ID" value="ENSSPUP00000000134.1"/>
    <property type="gene ID" value="ENSSPUG00000000163.1"/>
</dbReference>
<dbReference type="GO" id="GO:0005080">
    <property type="term" value="F:protein kinase C binding"/>
    <property type="evidence" value="ECO:0007669"/>
    <property type="project" value="Ensembl"/>
</dbReference>
<evidence type="ECO:0000313" key="3">
    <source>
        <dbReference type="Ensembl" id="ENSSPUP00000000134.1"/>
    </source>
</evidence>
<dbReference type="GO" id="GO:0032757">
    <property type="term" value="P:positive regulation of interleukin-8 production"/>
    <property type="evidence" value="ECO:0007669"/>
    <property type="project" value="Ensembl"/>
</dbReference>
<dbReference type="GO" id="GO:0031334">
    <property type="term" value="P:positive regulation of protein-containing complex assembly"/>
    <property type="evidence" value="ECO:0007669"/>
    <property type="project" value="Ensembl"/>
</dbReference>
<name>A0A8D0L0Q6_SPHPU</name>
<dbReference type="GO" id="GO:0031234">
    <property type="term" value="C:extrinsic component of cytoplasmic side of plasma membrane"/>
    <property type="evidence" value="ECO:0007669"/>
    <property type="project" value="Ensembl"/>
</dbReference>
<dbReference type="AlphaFoldDB" id="A0A8D0L0Q6"/>
<dbReference type="GO" id="GO:0042802">
    <property type="term" value="F:identical protein binding"/>
    <property type="evidence" value="ECO:0007669"/>
    <property type="project" value="Ensembl"/>
</dbReference>
<dbReference type="GO" id="GO:0034137">
    <property type="term" value="P:positive regulation of toll-like receptor 2 signaling pathway"/>
    <property type="evidence" value="ECO:0007669"/>
    <property type="project" value="Ensembl"/>
</dbReference>
<dbReference type="GO" id="GO:0032496">
    <property type="term" value="P:response to lipopolysaccharide"/>
    <property type="evidence" value="ECO:0007669"/>
    <property type="project" value="Ensembl"/>
</dbReference>
<dbReference type="GO" id="GO:0035663">
    <property type="term" value="F:Toll-like receptor 2 binding"/>
    <property type="evidence" value="ECO:0007669"/>
    <property type="project" value="Ensembl"/>
</dbReference>
<protein>
    <submittedName>
        <fullName evidence="3">TIR domain containing adaptor protein</fullName>
    </submittedName>
</protein>
<dbReference type="GO" id="GO:0032738">
    <property type="term" value="P:positive regulation of interleukin-15 production"/>
    <property type="evidence" value="ECO:0007669"/>
    <property type="project" value="Ensembl"/>
</dbReference>
<dbReference type="Gene3D" id="3.40.50.10140">
    <property type="entry name" value="Toll/interleukin-1 receptor homology (TIR) domain"/>
    <property type="match status" value="1"/>
</dbReference>
<dbReference type="GO" id="GO:0005737">
    <property type="term" value="C:cytoplasm"/>
    <property type="evidence" value="ECO:0007669"/>
    <property type="project" value="Ensembl"/>
</dbReference>
<organism evidence="3 4">
    <name type="scientific">Sphenodon punctatus</name>
    <name type="common">Tuatara</name>
    <name type="synonym">Hatteria punctata</name>
    <dbReference type="NCBI Taxonomy" id="8508"/>
    <lineage>
        <taxon>Eukaryota</taxon>
        <taxon>Metazoa</taxon>
        <taxon>Chordata</taxon>
        <taxon>Craniata</taxon>
        <taxon>Vertebrata</taxon>
        <taxon>Euteleostomi</taxon>
        <taxon>Lepidosauria</taxon>
        <taxon>Sphenodontia</taxon>
        <taxon>Sphenodontidae</taxon>
        <taxon>Sphenodon</taxon>
    </lineage>
</organism>
<dbReference type="GO" id="GO:2000343">
    <property type="term" value="P:positive regulation of chemokine (C-X-C motif) ligand 2 production"/>
    <property type="evidence" value="ECO:0007669"/>
    <property type="project" value="TreeGrafter"/>
</dbReference>
<dbReference type="InterPro" id="IPR017279">
    <property type="entry name" value="Tol-interleuk_rcpt_adapt_Tirap"/>
</dbReference>
<dbReference type="SUPFAM" id="SSF52200">
    <property type="entry name" value="Toll/Interleukin receptor TIR domain"/>
    <property type="match status" value="1"/>
</dbReference>
<feature type="compositionally biased region" description="Low complexity" evidence="1">
    <location>
        <begin position="16"/>
        <end position="48"/>
    </location>
</feature>
<keyword evidence="4" id="KW-1185">Reference proteome</keyword>
<dbReference type="GO" id="GO:0070935">
    <property type="term" value="P:3'-UTR-mediated mRNA stabilization"/>
    <property type="evidence" value="ECO:0007669"/>
    <property type="project" value="Ensembl"/>
</dbReference>
<reference evidence="3" key="1">
    <citation type="submission" date="2025-08" db="UniProtKB">
        <authorList>
            <consortium name="Ensembl"/>
        </authorList>
    </citation>
    <scope>IDENTIFICATION</scope>
</reference>
<dbReference type="GO" id="GO:0034145">
    <property type="term" value="P:positive regulation of toll-like receptor 4 signaling pathway"/>
    <property type="evidence" value="ECO:0007669"/>
    <property type="project" value="Ensembl"/>
</dbReference>
<evidence type="ECO:0000259" key="2">
    <source>
        <dbReference type="PROSITE" id="PS50104"/>
    </source>
</evidence>
<dbReference type="GeneTree" id="ENSGT00510000048428"/>
<dbReference type="InterPro" id="IPR000157">
    <property type="entry name" value="TIR_dom"/>
</dbReference>
<proteinExistence type="predicted"/>
<dbReference type="GO" id="GO:0009986">
    <property type="term" value="C:cell surface"/>
    <property type="evidence" value="ECO:0007669"/>
    <property type="project" value="Ensembl"/>
</dbReference>
<dbReference type="InterPro" id="IPR035897">
    <property type="entry name" value="Toll_tir_struct_dom_sf"/>
</dbReference>
<dbReference type="Pfam" id="PF13676">
    <property type="entry name" value="TIR_2"/>
    <property type="match status" value="1"/>
</dbReference>
<dbReference type="GO" id="GO:0032760">
    <property type="term" value="P:positive regulation of tumor necrosis factor production"/>
    <property type="evidence" value="ECO:0007669"/>
    <property type="project" value="Ensembl"/>
</dbReference>
<dbReference type="OMA" id="MHGWFQK"/>
<gene>
    <name evidence="3" type="primary">TIRAP</name>
</gene>
<evidence type="ECO:0000313" key="4">
    <source>
        <dbReference type="Proteomes" id="UP000694392"/>
    </source>
</evidence>
<dbReference type="Proteomes" id="UP000694392">
    <property type="component" value="Unplaced"/>
</dbReference>
<feature type="region of interest" description="Disordered" evidence="1">
    <location>
        <begin position="1"/>
        <end position="48"/>
    </location>
</feature>
<reference evidence="3" key="2">
    <citation type="submission" date="2025-09" db="UniProtKB">
        <authorList>
            <consortium name="Ensembl"/>
        </authorList>
    </citation>
    <scope>IDENTIFICATION</scope>
</reference>
<dbReference type="GO" id="GO:0043123">
    <property type="term" value="P:positive regulation of canonical NF-kappaB signal transduction"/>
    <property type="evidence" value="ECO:0007669"/>
    <property type="project" value="Ensembl"/>
</dbReference>
<dbReference type="PANTHER" id="PTHR22662:SF0">
    <property type="entry name" value="TOLL_INTERLEUKIN-1 RECEPTOR DOMAIN-CONTAINING ADAPTER PROTEIN"/>
    <property type="match status" value="1"/>
</dbReference>
<dbReference type="GO" id="GO:0070374">
    <property type="term" value="P:positive regulation of ERK1 and ERK2 cascade"/>
    <property type="evidence" value="ECO:0007669"/>
    <property type="project" value="Ensembl"/>
</dbReference>
<dbReference type="SMART" id="SM00255">
    <property type="entry name" value="TIR"/>
    <property type="match status" value="1"/>
</dbReference>
<evidence type="ECO:0000256" key="1">
    <source>
        <dbReference type="SAM" id="MobiDB-lite"/>
    </source>
</evidence>
<sequence>MAGWLWRLVQKPRQKASSPRSSSGSTSASPSSPSARSSSSSAKCSSNSPRQLFSVSQVNVSSLGSARWSKEYDVCICHSEGDIEFVVEMVSYLESQTENFRCFLQLRDSTPGSAVTSELCDAVQNSHCWVMLITPNFLQDPWCTYQMHQALVEAPMANGRIIPVVKDIDRKQYPRELKCIYYINVTIKETSFQQVKNTVLNYLQKL</sequence>
<accession>A0A8D0L0Q6</accession>
<dbReference type="PROSITE" id="PS50104">
    <property type="entry name" value="TIR"/>
    <property type="match status" value="1"/>
</dbReference>
<dbReference type="GO" id="GO:0046330">
    <property type="term" value="P:positive regulation of JNK cascade"/>
    <property type="evidence" value="ECO:0007669"/>
    <property type="project" value="Ensembl"/>
</dbReference>
<feature type="domain" description="TIR" evidence="2">
    <location>
        <begin position="70"/>
        <end position="206"/>
    </location>
</feature>
<dbReference type="GO" id="GO:0032755">
    <property type="term" value="P:positive regulation of interleukin-6 production"/>
    <property type="evidence" value="ECO:0007669"/>
    <property type="project" value="Ensembl"/>
</dbReference>
<dbReference type="GO" id="GO:0035662">
    <property type="term" value="F:Toll-like receptor 4 binding"/>
    <property type="evidence" value="ECO:0007669"/>
    <property type="project" value="Ensembl"/>
</dbReference>
<dbReference type="GO" id="GO:0035591">
    <property type="term" value="F:signaling adaptor activity"/>
    <property type="evidence" value="ECO:0007669"/>
    <property type="project" value="Ensembl"/>
</dbReference>
<dbReference type="GO" id="GO:0035665">
    <property type="term" value="P:TIRAP-dependent toll-like receptor 4 signaling pathway"/>
    <property type="evidence" value="ECO:0007669"/>
    <property type="project" value="Ensembl"/>
</dbReference>
<dbReference type="PANTHER" id="PTHR22662">
    <property type="entry name" value="TIRAP"/>
    <property type="match status" value="1"/>
</dbReference>